<dbReference type="RefSeq" id="WP_016514278.1">
    <property type="nucleotide sequence ID" value="NZ_ASZQ01000001.1"/>
</dbReference>
<dbReference type="EMBL" id="ASZQ01000001">
    <property type="protein sequence ID" value="EPF24984.1"/>
    <property type="molecule type" value="Genomic_DNA"/>
</dbReference>
<feature type="chain" id="PRO_5004511094" evidence="1">
    <location>
        <begin position="26"/>
        <end position="142"/>
    </location>
</feature>
<organism evidence="2 3">
    <name type="scientific">Microcystis aeruginosa SPC777</name>
    <dbReference type="NCBI Taxonomy" id="482300"/>
    <lineage>
        <taxon>Bacteria</taxon>
        <taxon>Bacillati</taxon>
        <taxon>Cyanobacteriota</taxon>
        <taxon>Cyanophyceae</taxon>
        <taxon>Oscillatoriophycideae</taxon>
        <taxon>Chroococcales</taxon>
        <taxon>Microcystaceae</taxon>
        <taxon>Microcystis</taxon>
    </lineage>
</organism>
<dbReference type="Proteomes" id="UP000014617">
    <property type="component" value="Unassembled WGS sequence"/>
</dbReference>
<proteinExistence type="predicted"/>
<evidence type="ECO:0000313" key="3">
    <source>
        <dbReference type="Proteomes" id="UP000014617"/>
    </source>
</evidence>
<dbReference type="AlphaFoldDB" id="S3KKC6"/>
<evidence type="ECO:0000313" key="2">
    <source>
        <dbReference type="EMBL" id="EPF24984.1"/>
    </source>
</evidence>
<sequence length="142" mass="15739">MIKPKRLVNLLVGSMFLAGLFVSVAEPTKADQYSFERFIGKVYVGKVNVDFADNGVTLSVAIHTPSCPNQYHVDGYVQVTYKNGDGFASRTWSFSGSDEENVDRNYSDFLPYRQISGGTVNVQTSADCVYHGVQHGPIHLPW</sequence>
<comment type="caution">
    <text evidence="2">The sequence shown here is derived from an EMBL/GenBank/DDBJ whole genome shotgun (WGS) entry which is preliminary data.</text>
</comment>
<evidence type="ECO:0000256" key="1">
    <source>
        <dbReference type="SAM" id="SignalP"/>
    </source>
</evidence>
<feature type="signal peptide" evidence="1">
    <location>
        <begin position="1"/>
        <end position="25"/>
    </location>
</feature>
<dbReference type="PATRIC" id="fig|482300.6.peg.70"/>
<gene>
    <name evidence="2" type="ORF">MAESPC_00066</name>
</gene>
<protein>
    <submittedName>
        <fullName evidence="2">Uncharacterized protein</fullName>
    </submittedName>
</protein>
<reference evidence="2 3" key="1">
    <citation type="journal article" date="2013" name="Genome Announc.">
        <title>Draft Genome Sequence of the Brazilian Toxic Bloom-Forming Cyanobacterium Microcystis aeruginosa Strain SPC777.</title>
        <authorList>
            <person name="Fiore M.F."/>
            <person name="Alvarenga D.O."/>
            <person name="Varani A.M."/>
            <person name="Hoff-Risseti C."/>
            <person name="Crespim E."/>
            <person name="Ramos R.T."/>
            <person name="Silva A."/>
            <person name="Schaker P.D."/>
            <person name="Heck K."/>
            <person name="Rigonato J."/>
            <person name="Schneider M.P."/>
        </authorList>
    </citation>
    <scope>NUCLEOTIDE SEQUENCE [LARGE SCALE GENOMIC DNA]</scope>
    <source>
        <strain evidence="3">SPC 777</strain>
    </source>
</reference>
<accession>S3KKC6</accession>
<name>S3KKC6_MICAE</name>
<keyword evidence="1" id="KW-0732">Signal</keyword>